<evidence type="ECO:0000313" key="2">
    <source>
        <dbReference type="Proteomes" id="UP001157091"/>
    </source>
</evidence>
<dbReference type="EMBL" id="BSUK01000001">
    <property type="protein sequence ID" value="GMA24925.1"/>
    <property type="molecule type" value="Genomic_DNA"/>
</dbReference>
<name>A0ABQ6I2C7_9MICO</name>
<sequence length="567" mass="59517">MARRINGRGSRLACVRGPGEGVGVDGGVEQHLERSSVLDAELAVFLDVDLGEERLVAQSAVRVVAAGVDVGAVSQETEGVIQVGACVGVFTVVGVESTVHQVKLSADPVLLALEHGQRDRVGVVGLHESVLLVLQPVAVGGELAELVGFGEHETVELVVQHPGQRLPAARCDLHALVVVLDQVLDVLDEDGLPGAVGSLGVPAGAHEVGVDVALVVLRVVHDESRAAGSAVDRAFQVVVVHLGRLGRALVRGEDGLHLIPDLGRNERVVRALVGDAAVDHVALVVRVRQEPVHRGHRERLGRVLRRRQTQQAARGQLVVELADRPAPGSVCLVGPLDQRRPVRVELHGAYLAAQLVTDTDVEIADGRLGRRAASGRLLRHALDDLGGEVAGVELRDRGHDAVQQHPTRGLVDVLRGRDEHDPGLLEREVNGHVVGTVAGEPVDLVDDAVRDAIALDVLDHAHEVGAVCLAGGLACVDELLDDDGAELFGLPAVGFPLGGDREPLLGAALLGLLLGRYAQVGHRKGGALGRVDETAHRIGGAHERGSHLWPSLTGIGPRARACTSEGC</sequence>
<organism evidence="1 2">
    <name type="scientific">Luteimicrobium album</name>
    <dbReference type="NCBI Taxonomy" id="1054550"/>
    <lineage>
        <taxon>Bacteria</taxon>
        <taxon>Bacillati</taxon>
        <taxon>Actinomycetota</taxon>
        <taxon>Actinomycetes</taxon>
        <taxon>Micrococcales</taxon>
        <taxon>Luteimicrobium</taxon>
    </lineage>
</organism>
<keyword evidence="2" id="KW-1185">Reference proteome</keyword>
<protein>
    <submittedName>
        <fullName evidence="1">Uncharacterized protein</fullName>
    </submittedName>
</protein>
<accession>A0ABQ6I2C7</accession>
<proteinExistence type="predicted"/>
<comment type="caution">
    <text evidence="1">The sequence shown here is derived from an EMBL/GenBank/DDBJ whole genome shotgun (WGS) entry which is preliminary data.</text>
</comment>
<dbReference type="Proteomes" id="UP001157091">
    <property type="component" value="Unassembled WGS sequence"/>
</dbReference>
<reference evidence="2" key="1">
    <citation type="journal article" date="2019" name="Int. J. Syst. Evol. Microbiol.">
        <title>The Global Catalogue of Microorganisms (GCM) 10K type strain sequencing project: providing services to taxonomists for standard genome sequencing and annotation.</title>
        <authorList>
            <consortium name="The Broad Institute Genomics Platform"/>
            <consortium name="The Broad Institute Genome Sequencing Center for Infectious Disease"/>
            <person name="Wu L."/>
            <person name="Ma J."/>
        </authorList>
    </citation>
    <scope>NUCLEOTIDE SEQUENCE [LARGE SCALE GENOMIC DNA]</scope>
    <source>
        <strain evidence="2">NBRC 106348</strain>
    </source>
</reference>
<gene>
    <name evidence="1" type="ORF">GCM10025864_26840</name>
</gene>
<evidence type="ECO:0000313" key="1">
    <source>
        <dbReference type="EMBL" id="GMA24925.1"/>
    </source>
</evidence>